<dbReference type="EMBL" id="BK014804">
    <property type="protein sequence ID" value="DAD76567.1"/>
    <property type="molecule type" value="Genomic_DNA"/>
</dbReference>
<proteinExistence type="predicted"/>
<reference evidence="1" key="1">
    <citation type="journal article" date="2021" name="Proc. Natl. Acad. Sci. U.S.A.">
        <title>A Catalog of Tens of Thousands of Viruses from Human Metagenomes Reveals Hidden Associations with Chronic Diseases.</title>
        <authorList>
            <person name="Tisza M.J."/>
            <person name="Buck C.B."/>
        </authorList>
    </citation>
    <scope>NUCLEOTIDE SEQUENCE</scope>
    <source>
        <strain evidence="1">Ctqpo8</strain>
    </source>
</reference>
<sequence length="36" mass="4090">MKNISKNACIANICAYICIVLIKIYRKGTTKLTRCK</sequence>
<evidence type="ECO:0000313" key="1">
    <source>
        <dbReference type="EMBL" id="DAD76567.1"/>
    </source>
</evidence>
<name>A0A8S5M3B3_9CAUD</name>
<protein>
    <submittedName>
        <fullName evidence="1">Uncharacterized protein</fullName>
    </submittedName>
</protein>
<accession>A0A8S5M3B3</accession>
<organism evidence="1">
    <name type="scientific">Siphoviridae sp. ctqpo8</name>
    <dbReference type="NCBI Taxonomy" id="2826469"/>
    <lineage>
        <taxon>Viruses</taxon>
        <taxon>Duplodnaviria</taxon>
        <taxon>Heunggongvirae</taxon>
        <taxon>Uroviricota</taxon>
        <taxon>Caudoviricetes</taxon>
    </lineage>
</organism>